<keyword evidence="3 4" id="KW-0998">Cell outer membrane</keyword>
<comment type="caution">
    <text evidence="7">The sequence shown here is derived from an EMBL/GenBank/DDBJ whole genome shotgun (WGS) entry which is preliminary data.</text>
</comment>
<feature type="signal peptide" evidence="5">
    <location>
        <begin position="1"/>
        <end position="23"/>
    </location>
</feature>
<dbReference type="Proteomes" id="UP001500227">
    <property type="component" value="Unassembled WGS sequence"/>
</dbReference>
<keyword evidence="2 4" id="KW-0472">Membrane</keyword>
<dbReference type="InterPro" id="IPR018391">
    <property type="entry name" value="PQQ_b-propeller_rpt"/>
</dbReference>
<dbReference type="SUPFAM" id="SSF50998">
    <property type="entry name" value="Quinoprotein alcohol dehydrogenase-like"/>
    <property type="match status" value="1"/>
</dbReference>
<keyword evidence="1 4" id="KW-0732">Signal</keyword>
<proteinExistence type="inferred from homology"/>
<keyword evidence="8" id="KW-1185">Reference proteome</keyword>
<dbReference type="HAMAP" id="MF_00923">
    <property type="entry name" value="OM_assembly_BamB"/>
    <property type="match status" value="1"/>
</dbReference>
<evidence type="ECO:0000256" key="1">
    <source>
        <dbReference type="ARBA" id="ARBA00022729"/>
    </source>
</evidence>
<dbReference type="PANTHER" id="PTHR34512:SF30">
    <property type="entry name" value="OUTER MEMBRANE PROTEIN ASSEMBLY FACTOR BAMB"/>
    <property type="match status" value="1"/>
</dbReference>
<dbReference type="InterPro" id="IPR011047">
    <property type="entry name" value="Quinoprotein_ADH-like_sf"/>
</dbReference>
<evidence type="ECO:0000256" key="5">
    <source>
        <dbReference type="SAM" id="SignalP"/>
    </source>
</evidence>
<dbReference type="NCBIfam" id="TIGR03300">
    <property type="entry name" value="assembly_YfgL"/>
    <property type="match status" value="1"/>
</dbReference>
<dbReference type="RefSeq" id="WP_345369336.1">
    <property type="nucleotide sequence ID" value="NZ_BAABKD010000002.1"/>
</dbReference>
<evidence type="ECO:0000313" key="8">
    <source>
        <dbReference type="Proteomes" id="UP001500227"/>
    </source>
</evidence>
<feature type="domain" description="Pyrrolo-quinoline quinone repeat" evidence="6">
    <location>
        <begin position="90"/>
        <end position="311"/>
    </location>
</feature>
<dbReference type="SMART" id="SM00564">
    <property type="entry name" value="PQQ"/>
    <property type="match status" value="5"/>
</dbReference>
<accession>A0ABP9LYC5</accession>
<dbReference type="InterPro" id="IPR015943">
    <property type="entry name" value="WD40/YVTN_repeat-like_dom_sf"/>
</dbReference>
<evidence type="ECO:0000256" key="4">
    <source>
        <dbReference type="HAMAP-Rule" id="MF_00923"/>
    </source>
</evidence>
<dbReference type="InterPro" id="IPR002372">
    <property type="entry name" value="PQQ_rpt_dom"/>
</dbReference>
<comment type="function">
    <text evidence="4">Part of the outer membrane protein assembly complex, which is involved in assembly and insertion of beta-barrel proteins into the outer membrane.</text>
</comment>
<comment type="subcellular location">
    <subcellularLocation>
        <location evidence="4">Cell outer membrane</location>
        <topology evidence="4">Lipid-anchor</topology>
    </subcellularLocation>
</comment>
<name>A0ABP9LYC5_9BURK</name>
<evidence type="ECO:0000259" key="6">
    <source>
        <dbReference type="Pfam" id="PF13360"/>
    </source>
</evidence>
<dbReference type="EMBL" id="BAABKD010000002">
    <property type="protein sequence ID" value="GAA5085718.1"/>
    <property type="molecule type" value="Genomic_DNA"/>
</dbReference>
<comment type="subunit">
    <text evidence="4">Part of the Bam complex.</text>
</comment>
<comment type="similarity">
    <text evidence="4">Belongs to the BamB family.</text>
</comment>
<dbReference type="InterPro" id="IPR017687">
    <property type="entry name" value="BamB"/>
</dbReference>
<dbReference type="Gene3D" id="2.130.10.10">
    <property type="entry name" value="YVTN repeat-like/Quinoprotein amine dehydrogenase"/>
    <property type="match status" value="1"/>
</dbReference>
<evidence type="ECO:0000256" key="3">
    <source>
        <dbReference type="ARBA" id="ARBA00023237"/>
    </source>
</evidence>
<evidence type="ECO:0000256" key="2">
    <source>
        <dbReference type="ARBA" id="ARBA00023136"/>
    </source>
</evidence>
<organism evidence="7 8">
    <name type="scientific">Paenalcaligenes hermetiae</name>
    <dbReference type="NCBI Taxonomy" id="1157987"/>
    <lineage>
        <taxon>Bacteria</taxon>
        <taxon>Pseudomonadati</taxon>
        <taxon>Pseudomonadota</taxon>
        <taxon>Betaproteobacteria</taxon>
        <taxon>Burkholderiales</taxon>
        <taxon>Alcaligenaceae</taxon>
        <taxon>Paenalcaligenes</taxon>
    </lineage>
</organism>
<reference evidence="8" key="1">
    <citation type="journal article" date="2019" name="Int. J. Syst. Evol. Microbiol.">
        <title>The Global Catalogue of Microorganisms (GCM) 10K type strain sequencing project: providing services to taxonomists for standard genome sequencing and annotation.</title>
        <authorList>
            <consortium name="The Broad Institute Genomics Platform"/>
            <consortium name="The Broad Institute Genome Sequencing Center for Infectious Disease"/>
            <person name="Wu L."/>
            <person name="Ma J."/>
        </authorList>
    </citation>
    <scope>NUCLEOTIDE SEQUENCE [LARGE SCALE GENOMIC DNA]</scope>
    <source>
        <strain evidence="8">JCM 18423</strain>
    </source>
</reference>
<sequence>MAVILNKRSAKLAVLALSFAALSACSMFSSKDPRFMPAPLVDYEAQVAANVRWSASIGKGAGFGFIPARVGDVVYAATPSGQLAQIRLSTGQTLWSTQVAKNLSAGVGADARVVAVAASDGSVVAYDMAGNELWRTKASSEVNVPPVVGDGVVVVRSSDYRIQAFDARNGELLWSLQRPGPALALKTNIKMEIFDGMLIAGLPNGRMMIIEAHTGMVQWEGVVSQSRGATDLERINDVVGGPVAAGPLLCGASYQGRIVCFDVAQGGFPVWQHDYSTKTGMATDGRMLFAANQRDEISAFGLGDGTVVWTQDGLRNRKLSGPAVAGDQVIFGDFQGYIHFVSRVDGRLQGRLHVGSGAIVSPLVGTEHGVLVQTGNGHLVLVGVN</sequence>
<evidence type="ECO:0000313" key="7">
    <source>
        <dbReference type="EMBL" id="GAA5085718.1"/>
    </source>
</evidence>
<protein>
    <recommendedName>
        <fullName evidence="4">Outer membrane protein assembly factor BamB</fullName>
    </recommendedName>
</protein>
<dbReference type="PANTHER" id="PTHR34512">
    <property type="entry name" value="CELL SURFACE PROTEIN"/>
    <property type="match status" value="1"/>
</dbReference>
<keyword evidence="4" id="KW-0449">Lipoprotein</keyword>
<feature type="chain" id="PRO_5046736711" description="Outer membrane protein assembly factor BamB" evidence="5">
    <location>
        <begin position="24"/>
        <end position="385"/>
    </location>
</feature>
<dbReference type="PROSITE" id="PS51257">
    <property type="entry name" value="PROKAR_LIPOPROTEIN"/>
    <property type="match status" value="1"/>
</dbReference>
<gene>
    <name evidence="4 7" type="primary">bamB</name>
    <name evidence="7" type="ORF">GCM10023337_04720</name>
</gene>
<keyword evidence="4" id="KW-0564">Palmitate</keyword>
<dbReference type="Pfam" id="PF13360">
    <property type="entry name" value="PQQ_2"/>
    <property type="match status" value="1"/>
</dbReference>